<reference evidence="2" key="1">
    <citation type="journal article" date="2015" name="Nature">
        <title>Complex archaea that bridge the gap between prokaryotes and eukaryotes.</title>
        <authorList>
            <person name="Spang A."/>
            <person name="Saw J.H."/>
            <person name="Jorgensen S.L."/>
            <person name="Zaremba-Niedzwiedzka K."/>
            <person name="Martijn J."/>
            <person name="Lind A.E."/>
            <person name="van Eijk R."/>
            <person name="Schleper C."/>
            <person name="Guy L."/>
            <person name="Ettema T.J."/>
        </authorList>
    </citation>
    <scope>NUCLEOTIDE SEQUENCE</scope>
</reference>
<comment type="caution">
    <text evidence="2">The sequence shown here is derived from an EMBL/GenBank/DDBJ whole genome shotgun (WGS) entry which is preliminary data.</text>
</comment>
<evidence type="ECO:0000259" key="1">
    <source>
        <dbReference type="Pfam" id="PF09152"/>
    </source>
</evidence>
<evidence type="ECO:0000313" key="2">
    <source>
        <dbReference type="EMBL" id="KKN73970.1"/>
    </source>
</evidence>
<accession>A0A0F9SYD2</accession>
<protein>
    <recommendedName>
        <fullName evidence="1">DUF1937 domain-containing protein</fullName>
    </recommendedName>
</protein>
<dbReference type="AlphaFoldDB" id="A0A0F9SYD2"/>
<sequence>MIYLASPYSSGHKIVGSEKDAMLVVRYLEVEAAVAQLIKDGEMVYSPIVHHHHLALRYKMPKDFDFWRRRDFHFIDLSEMLLVLQLIGWDISEGVTREIDYAKSKMKSIRYVVPTELKVPGFKAYREIP</sequence>
<dbReference type="InterPro" id="IPR015235">
    <property type="entry name" value="DUF1937"/>
</dbReference>
<dbReference type="EMBL" id="LAZR01000334">
    <property type="protein sequence ID" value="KKN73970.1"/>
    <property type="molecule type" value="Genomic_DNA"/>
</dbReference>
<dbReference type="Pfam" id="PF09152">
    <property type="entry name" value="DUF1937"/>
    <property type="match status" value="1"/>
</dbReference>
<proteinExistence type="predicted"/>
<gene>
    <name evidence="2" type="ORF">LCGC14_0395350</name>
</gene>
<dbReference type="Gene3D" id="3.40.50.10400">
    <property type="entry name" value="Hypothetical protein PA1492"/>
    <property type="match status" value="1"/>
</dbReference>
<name>A0A0F9SYD2_9ZZZZ</name>
<feature type="domain" description="DUF1937" evidence="1">
    <location>
        <begin position="2"/>
        <end position="109"/>
    </location>
</feature>
<organism evidence="2">
    <name type="scientific">marine sediment metagenome</name>
    <dbReference type="NCBI Taxonomy" id="412755"/>
    <lineage>
        <taxon>unclassified sequences</taxon>
        <taxon>metagenomes</taxon>
        <taxon>ecological metagenomes</taxon>
    </lineage>
</organism>
<dbReference type="SUPFAM" id="SSF52309">
    <property type="entry name" value="N-(deoxy)ribosyltransferase-like"/>
    <property type="match status" value="1"/>
</dbReference>